<dbReference type="PANTHER" id="PTHR46375:SF3">
    <property type="entry name" value="KELCH REPEAT AND BTB DOMAIN-CONTAINING PROTEIN 13"/>
    <property type="match status" value="1"/>
</dbReference>
<dbReference type="OrthoDB" id="1022638at2759"/>
<dbReference type="Proteomes" id="UP000326759">
    <property type="component" value="Unassembled WGS sequence"/>
</dbReference>
<keyword evidence="3" id="KW-1185">Reference proteome</keyword>
<dbReference type="PANTHER" id="PTHR46375">
    <property type="entry name" value="KELCH REPEAT AND BTB DOMAIN-CONTAINING PROTEIN 13-RELATED"/>
    <property type="match status" value="1"/>
</dbReference>
<dbReference type="Pfam" id="PF01344">
    <property type="entry name" value="Kelch_1"/>
    <property type="match status" value="1"/>
</dbReference>
<comment type="caution">
    <text evidence="2">The sequence shown here is derived from an EMBL/GenBank/DDBJ whole genome shotgun (WGS) entry which is preliminary data.</text>
</comment>
<dbReference type="InterPro" id="IPR015915">
    <property type="entry name" value="Kelch-typ_b-propeller"/>
</dbReference>
<organism evidence="2 3">
    <name type="scientific">Armadillidium nasatum</name>
    <dbReference type="NCBI Taxonomy" id="96803"/>
    <lineage>
        <taxon>Eukaryota</taxon>
        <taxon>Metazoa</taxon>
        <taxon>Ecdysozoa</taxon>
        <taxon>Arthropoda</taxon>
        <taxon>Crustacea</taxon>
        <taxon>Multicrustacea</taxon>
        <taxon>Malacostraca</taxon>
        <taxon>Eumalacostraca</taxon>
        <taxon>Peracarida</taxon>
        <taxon>Isopoda</taxon>
        <taxon>Oniscidea</taxon>
        <taxon>Crinocheta</taxon>
        <taxon>Armadillidiidae</taxon>
        <taxon>Armadillidium</taxon>
    </lineage>
</organism>
<gene>
    <name evidence="2" type="ORF">Anas_06267</name>
</gene>
<proteinExistence type="predicted"/>
<dbReference type="SUPFAM" id="SSF117281">
    <property type="entry name" value="Kelch motif"/>
    <property type="match status" value="1"/>
</dbReference>
<dbReference type="InterPro" id="IPR006652">
    <property type="entry name" value="Kelch_1"/>
</dbReference>
<evidence type="ECO:0000313" key="2">
    <source>
        <dbReference type="EMBL" id="KAB7499297.1"/>
    </source>
</evidence>
<name>A0A5N5SZC9_9CRUS</name>
<sequence>MERIYQEKKNRKKLEQELMEKNETNYSRTKNKWHECPPMSVGRASPAVAAANSRLYVIGGDQINEANDFYRAQVTISHVEAYDPQIDSWIDCAPLPESRSESGAVVI</sequence>
<dbReference type="AlphaFoldDB" id="A0A5N5SZC9"/>
<evidence type="ECO:0000256" key="1">
    <source>
        <dbReference type="ARBA" id="ARBA00022441"/>
    </source>
</evidence>
<accession>A0A5N5SZC9</accession>
<dbReference type="InterPro" id="IPR052392">
    <property type="entry name" value="Kelch-BTB_domain-containing"/>
</dbReference>
<dbReference type="EMBL" id="SEYY01018486">
    <property type="protein sequence ID" value="KAB7499297.1"/>
    <property type="molecule type" value="Genomic_DNA"/>
</dbReference>
<evidence type="ECO:0000313" key="3">
    <source>
        <dbReference type="Proteomes" id="UP000326759"/>
    </source>
</evidence>
<dbReference type="Gene3D" id="2.120.10.80">
    <property type="entry name" value="Kelch-type beta propeller"/>
    <property type="match status" value="1"/>
</dbReference>
<protein>
    <submittedName>
        <fullName evidence="2">Uncharacterized protein</fullName>
    </submittedName>
</protein>
<keyword evidence="1" id="KW-0880">Kelch repeat</keyword>
<reference evidence="2 3" key="1">
    <citation type="journal article" date="2019" name="PLoS Biol.">
        <title>Sex chromosomes control vertical transmission of feminizing Wolbachia symbionts in an isopod.</title>
        <authorList>
            <person name="Becking T."/>
            <person name="Chebbi M.A."/>
            <person name="Giraud I."/>
            <person name="Moumen B."/>
            <person name="Laverre T."/>
            <person name="Caubet Y."/>
            <person name="Peccoud J."/>
            <person name="Gilbert C."/>
            <person name="Cordaux R."/>
        </authorList>
    </citation>
    <scope>NUCLEOTIDE SEQUENCE [LARGE SCALE GENOMIC DNA]</scope>
    <source>
        <strain evidence="2">ANa2</strain>
        <tissue evidence="2">Whole body excluding digestive tract and cuticle</tissue>
    </source>
</reference>